<comment type="caution">
    <text evidence="2">The sequence shown here is derived from an EMBL/GenBank/DDBJ whole genome shotgun (WGS) entry which is preliminary data.</text>
</comment>
<proteinExistence type="predicted"/>
<dbReference type="RefSeq" id="WP_224453143.1">
    <property type="nucleotide sequence ID" value="NZ_BAAAGG010000005.1"/>
</dbReference>
<accession>A0ABN1K362</accession>
<dbReference type="SUPFAM" id="SSF52980">
    <property type="entry name" value="Restriction endonuclease-like"/>
    <property type="match status" value="1"/>
</dbReference>
<evidence type="ECO:0000259" key="1">
    <source>
        <dbReference type="Pfam" id="PF12705"/>
    </source>
</evidence>
<dbReference type="InterPro" id="IPR011604">
    <property type="entry name" value="PDDEXK-like_dom_sf"/>
</dbReference>
<dbReference type="Gene3D" id="3.90.320.10">
    <property type="match status" value="1"/>
</dbReference>
<protein>
    <submittedName>
        <fullName evidence="2">PD-(D/E)XK nuclease family protein</fullName>
    </submittedName>
</protein>
<dbReference type="SUPFAM" id="SSF52540">
    <property type="entry name" value="P-loop containing nucleoside triphosphate hydrolases"/>
    <property type="match status" value="1"/>
</dbReference>
<dbReference type="Pfam" id="PF12705">
    <property type="entry name" value="PDDEXK_1"/>
    <property type="match status" value="1"/>
</dbReference>
<dbReference type="InterPro" id="IPR038726">
    <property type="entry name" value="PDDEXK_AddAB-type"/>
</dbReference>
<evidence type="ECO:0000313" key="3">
    <source>
        <dbReference type="Proteomes" id="UP001500185"/>
    </source>
</evidence>
<evidence type="ECO:0000313" key="2">
    <source>
        <dbReference type="EMBL" id="GAA0753532.1"/>
    </source>
</evidence>
<reference evidence="2 3" key="1">
    <citation type="journal article" date="2019" name="Int. J. Syst. Evol. Microbiol.">
        <title>The Global Catalogue of Microorganisms (GCM) 10K type strain sequencing project: providing services to taxonomists for standard genome sequencing and annotation.</title>
        <authorList>
            <consortium name="The Broad Institute Genomics Platform"/>
            <consortium name="The Broad Institute Genome Sequencing Center for Infectious Disease"/>
            <person name="Wu L."/>
            <person name="Ma J."/>
        </authorList>
    </citation>
    <scope>NUCLEOTIDE SEQUENCE [LARGE SCALE GENOMIC DNA]</scope>
    <source>
        <strain evidence="2 3">JCM 16231</strain>
    </source>
</reference>
<dbReference type="InterPro" id="IPR027417">
    <property type="entry name" value="P-loop_NTPase"/>
</dbReference>
<feature type="domain" description="PD-(D/E)XK endonuclease-like" evidence="1">
    <location>
        <begin position="635"/>
        <end position="894"/>
    </location>
</feature>
<keyword evidence="3" id="KW-1185">Reference proteome</keyword>
<organism evidence="2 3">
    <name type="scientific">Psychroflexus lacisalsi</name>
    <dbReference type="NCBI Taxonomy" id="503928"/>
    <lineage>
        <taxon>Bacteria</taxon>
        <taxon>Pseudomonadati</taxon>
        <taxon>Bacteroidota</taxon>
        <taxon>Flavobacteriia</taxon>
        <taxon>Flavobacteriales</taxon>
        <taxon>Flavobacteriaceae</taxon>
        <taxon>Psychroflexus</taxon>
    </lineage>
</organism>
<dbReference type="Proteomes" id="UP001500185">
    <property type="component" value="Unassembled WGS sequence"/>
</dbReference>
<name>A0ABN1K362_9FLAO</name>
<dbReference type="EMBL" id="BAAAGG010000005">
    <property type="protein sequence ID" value="GAA0753532.1"/>
    <property type="molecule type" value="Genomic_DNA"/>
</dbReference>
<gene>
    <name evidence="2" type="ORF">GCM10009433_05850</name>
</gene>
<sequence length="897" mass="104434">MESFISEVVSRFGIESLHSSYFILPSRRAAQAFSKELLQNQKESFLLPTIKSIEEFIEEVSEVSLIDNLETLFHFYDIYKENTNPNKQEPLEQVYNWGQSIIQDFNEIDRYQINSEQFFGNLKAIKDLEHWSNSEIKTELVKNYIEFWETLPKYHKELKAKLKAENKAYQGMAYQEAVSKMKSFVDSSKKQFYFIGFNALNSCEETIFQYILSEKRGEIFWDIDTHLLKTNSAGMFMRTYSKNWPFYSSKEFEASSNNFRNQKNISLYGVPKKIGQAKLIGDILSKIPNQELGETALILGDENLLQPILNSLPKNIKAVNVTMGLPLETTSFASFFDAIFSIKTSNETDLHYKQIFELIEHPALKKSFNEDIQFIKKQLNENNTVFQPKGDFLNDVENLNSSLAEILRLSINNQDISVDEFLKNCLEVIELLKLNFLEEKLSLEYLFGFKKLFNKLRNLLSESDLINDFRIFYQIYLDTLSSETLDFEGSPYEGLQIMGMLESRVLDFKNIIITSVNEGVLPSGKSQNSFIPFDLKKAYKLPTYREKDAIYAYHFFRLIQRADNCHFTYNNSTSGIEKAEKSRFLTQLETFSRPEHSIRSYAVGSNTEAEKLSLEHVEKTPEMMTRLKSLFVSGISPSALTTYIRNPIDFYHRYVLGLKELDEIEEDISYKTLGTVIHDCLDLMYRNYRNKVLTENDVDKMLSNYPKTLTMLFEKKFQEQALRQGKNLIDFEIAKQQIKRFLLQEKKDVKRNKIEIVELEKVGDKYLDIDGIDFKIKLKGTVDRVDLFNDKIRIIDYKTGKVEAKQLKIPKDWVDFTEDYKYSKAFQVLFYALLKEDNLDEGAEAGIVSFKNLKTGFMTCTDSSLNLKEMVAEFKIELETLILEILNSEIPFTEKLV</sequence>
<dbReference type="InterPro" id="IPR011335">
    <property type="entry name" value="Restrct_endonuc-II-like"/>
</dbReference>